<comment type="caution">
    <text evidence="2">The sequence shown here is derived from an EMBL/GenBank/DDBJ whole genome shotgun (WGS) entry which is preliminary data.</text>
</comment>
<evidence type="ECO:0000313" key="2">
    <source>
        <dbReference type="EMBL" id="GAA0924416.1"/>
    </source>
</evidence>
<keyword evidence="1" id="KW-1133">Transmembrane helix</keyword>
<gene>
    <name evidence="2" type="ORF">GCM10009559_08880</name>
</gene>
<proteinExistence type="predicted"/>
<evidence type="ECO:0000256" key="1">
    <source>
        <dbReference type="SAM" id="Phobius"/>
    </source>
</evidence>
<accession>A0ABN1P851</accession>
<keyword evidence="1" id="KW-0812">Transmembrane</keyword>
<keyword evidence="3" id="KW-1185">Reference proteome</keyword>
<evidence type="ECO:0000313" key="3">
    <source>
        <dbReference type="Proteomes" id="UP001499967"/>
    </source>
</evidence>
<organism evidence="2 3">
    <name type="scientific">Pseudonocardia zijingensis</name>
    <dbReference type="NCBI Taxonomy" id="153376"/>
    <lineage>
        <taxon>Bacteria</taxon>
        <taxon>Bacillati</taxon>
        <taxon>Actinomycetota</taxon>
        <taxon>Actinomycetes</taxon>
        <taxon>Pseudonocardiales</taxon>
        <taxon>Pseudonocardiaceae</taxon>
        <taxon>Pseudonocardia</taxon>
    </lineage>
</organism>
<dbReference type="EMBL" id="BAAAHP010000023">
    <property type="protein sequence ID" value="GAA0924416.1"/>
    <property type="molecule type" value="Genomic_DNA"/>
</dbReference>
<feature type="transmembrane region" description="Helical" evidence="1">
    <location>
        <begin position="6"/>
        <end position="37"/>
    </location>
</feature>
<sequence>MIILGVLLLLAGWLTGISLLYTVGAIVLIVGVVFFILGNVGRPVGGRKVWF</sequence>
<name>A0ABN1P851_9PSEU</name>
<reference evidence="2 3" key="1">
    <citation type="journal article" date="2019" name="Int. J. Syst. Evol. Microbiol.">
        <title>The Global Catalogue of Microorganisms (GCM) 10K type strain sequencing project: providing services to taxonomists for standard genome sequencing and annotation.</title>
        <authorList>
            <consortium name="The Broad Institute Genomics Platform"/>
            <consortium name="The Broad Institute Genome Sequencing Center for Infectious Disease"/>
            <person name="Wu L."/>
            <person name="Ma J."/>
        </authorList>
    </citation>
    <scope>NUCLEOTIDE SEQUENCE [LARGE SCALE GENOMIC DNA]</scope>
    <source>
        <strain evidence="2 3">JCM 11117</strain>
    </source>
</reference>
<dbReference type="Proteomes" id="UP001499967">
    <property type="component" value="Unassembled WGS sequence"/>
</dbReference>
<protein>
    <submittedName>
        <fullName evidence="2">Uncharacterized protein</fullName>
    </submittedName>
</protein>
<keyword evidence="1" id="KW-0472">Membrane</keyword>